<name>A0A6V8H4I0_TALPI</name>
<evidence type="ECO:0000256" key="1">
    <source>
        <dbReference type="SAM" id="SignalP"/>
    </source>
</evidence>
<evidence type="ECO:0000313" key="2">
    <source>
        <dbReference type="EMBL" id="GAM35085.1"/>
    </source>
</evidence>
<feature type="chain" id="PRO_5027972639" evidence="1">
    <location>
        <begin position="23"/>
        <end position="159"/>
    </location>
</feature>
<gene>
    <name evidence="2" type="ORF">TCE0_015r03109</name>
</gene>
<comment type="caution">
    <text evidence="2">The sequence shown here is derived from an EMBL/GenBank/DDBJ whole genome shotgun (WGS) entry which is preliminary data.</text>
</comment>
<proteinExistence type="predicted"/>
<dbReference type="Proteomes" id="UP000053095">
    <property type="component" value="Unassembled WGS sequence"/>
</dbReference>
<accession>A0A6V8H4I0</accession>
<evidence type="ECO:0000313" key="3">
    <source>
        <dbReference type="Proteomes" id="UP000053095"/>
    </source>
</evidence>
<sequence>MKLRIESFAIFTLANLLRSAQASWCLGTGSGTCNLNIEGTPVVSNGGYKYVEKWTVVNIFDNKCNLIGYINNPIQGVAIDSQLPYTVVLKDIENGSRSFTFCYAGKCYVNKFTFQEIDQDGNSVIEALHAFDCGDELMDSLNPLTDGSFSSRRQKKHST</sequence>
<dbReference type="AlphaFoldDB" id="A0A6V8H4I0"/>
<organism evidence="2 3">
    <name type="scientific">Talaromyces pinophilus</name>
    <name type="common">Penicillium pinophilum</name>
    <dbReference type="NCBI Taxonomy" id="128442"/>
    <lineage>
        <taxon>Eukaryota</taxon>
        <taxon>Fungi</taxon>
        <taxon>Dikarya</taxon>
        <taxon>Ascomycota</taxon>
        <taxon>Pezizomycotina</taxon>
        <taxon>Eurotiomycetes</taxon>
        <taxon>Eurotiomycetidae</taxon>
        <taxon>Eurotiales</taxon>
        <taxon>Trichocomaceae</taxon>
        <taxon>Talaromyces</taxon>
        <taxon>Talaromyces sect. Talaromyces</taxon>
    </lineage>
</organism>
<dbReference type="EMBL" id="DF933811">
    <property type="protein sequence ID" value="GAM35085.1"/>
    <property type="molecule type" value="Genomic_DNA"/>
</dbReference>
<reference evidence="3" key="1">
    <citation type="journal article" date="2015" name="Genome Announc.">
        <title>Draft genome sequence of Talaromyces cellulolyticus strain Y-94, a source of lignocellulosic biomass-degrading enzymes.</title>
        <authorList>
            <person name="Fujii T."/>
            <person name="Koike H."/>
            <person name="Sawayama S."/>
            <person name="Yano S."/>
            <person name="Inoue H."/>
        </authorList>
    </citation>
    <scope>NUCLEOTIDE SEQUENCE [LARGE SCALE GENOMIC DNA]</scope>
    <source>
        <strain evidence="3">Y-94</strain>
    </source>
</reference>
<protein>
    <submittedName>
        <fullName evidence="2">Uncharacterized protein</fullName>
    </submittedName>
</protein>
<keyword evidence="3" id="KW-1185">Reference proteome</keyword>
<feature type="signal peptide" evidence="1">
    <location>
        <begin position="1"/>
        <end position="22"/>
    </location>
</feature>
<keyword evidence="1" id="KW-0732">Signal</keyword>